<reference evidence="1" key="1">
    <citation type="submission" date="2022-11" db="EMBL/GenBank/DDBJ databases">
        <title>Genome Sequence of Boeremia exigua.</title>
        <authorList>
            <person name="Buettner E."/>
        </authorList>
    </citation>
    <scope>NUCLEOTIDE SEQUENCE</scope>
    <source>
        <strain evidence="1">CU02</strain>
    </source>
</reference>
<gene>
    <name evidence="1" type="ORF">OPT61_g4394</name>
</gene>
<evidence type="ECO:0000313" key="2">
    <source>
        <dbReference type="Proteomes" id="UP001153331"/>
    </source>
</evidence>
<evidence type="ECO:0000313" key="1">
    <source>
        <dbReference type="EMBL" id="KAJ8113489.1"/>
    </source>
</evidence>
<name>A0ACC2IEA1_9PLEO</name>
<accession>A0ACC2IEA1</accession>
<protein>
    <submittedName>
        <fullName evidence="1">Uncharacterized protein</fullName>
    </submittedName>
</protein>
<keyword evidence="2" id="KW-1185">Reference proteome</keyword>
<comment type="caution">
    <text evidence="1">The sequence shown here is derived from an EMBL/GenBank/DDBJ whole genome shotgun (WGS) entry which is preliminary data.</text>
</comment>
<proteinExistence type="predicted"/>
<sequence>MSQKPLPPIPVQPNHHWAHRPGPVSYREAPPSYRASVQGPSSLDFTQRFEKRLAEYNASQSVIKRWLFEITSWTLSAACMGAIVGILIYSQDQPLSQRPLVLGVVNVLSKVAAAALILPISEAIGQLKWSWFQDGKSKEMIDFEIFDKASRGAWGSFLLLFRTKGRSLAALGAVLTLLLLATDTFFQQVSDLSERWILEGHGDIPRIVQYIGDPQFTYLDGVRKEVEEWNLRRVTLQYFYENGSQPIAFGNGTRPNIPLSCASSRCEWDAYETLGVCSSCSDASDLLEYACLTTKVDWTSNLKGIDATFPNGTSCGYWLNSTGNDPVLMSGFRVNESSNALDGEALLLRTLPLNTPVSLSTRLSGQLFGGSIHYKDVYAPLLDALIVSSVDGTAESVYEGKPPVAHECVLNWCVKTLSSSYSFGNYEETVLGTVTNNTGRTTPNPWSSSVILVSDEPLDWISFDANYSIYTTTPNMITTEYGVSNHTFATTQALFEDIFPSMITVANRTTQPWWRYQTTWWSANYVRAFTYCAWLAPHNITAHMESFATDMTNSLRSHKSAEYLTGRAYTQTTFIAVHWVWLLFPLTLLFLSLAFLIATMLKTRGPGGEAGIWKTSAMPTLIYSLPQDVRQNLQETSKTGNEKAKKVKIRLSTAHGWRVSGQSRLSPTFMRRLNHQPPPGWI</sequence>
<dbReference type="Proteomes" id="UP001153331">
    <property type="component" value="Unassembled WGS sequence"/>
</dbReference>
<organism evidence="1 2">
    <name type="scientific">Boeremia exigua</name>
    <dbReference type="NCBI Taxonomy" id="749465"/>
    <lineage>
        <taxon>Eukaryota</taxon>
        <taxon>Fungi</taxon>
        <taxon>Dikarya</taxon>
        <taxon>Ascomycota</taxon>
        <taxon>Pezizomycotina</taxon>
        <taxon>Dothideomycetes</taxon>
        <taxon>Pleosporomycetidae</taxon>
        <taxon>Pleosporales</taxon>
        <taxon>Pleosporineae</taxon>
        <taxon>Didymellaceae</taxon>
        <taxon>Boeremia</taxon>
    </lineage>
</organism>
<dbReference type="EMBL" id="JAPHNI010000250">
    <property type="protein sequence ID" value="KAJ8113489.1"/>
    <property type="molecule type" value="Genomic_DNA"/>
</dbReference>